<gene>
    <name evidence="1" type="ORF">H8696_08095</name>
</gene>
<keyword evidence="2" id="KW-1185">Reference proteome</keyword>
<proteinExistence type="predicted"/>
<evidence type="ECO:0000313" key="1">
    <source>
        <dbReference type="EMBL" id="MBC8531805.1"/>
    </source>
</evidence>
<name>A0A926D3P4_9FIRM</name>
<accession>A0A926D3P4</accession>
<evidence type="ECO:0000313" key="2">
    <source>
        <dbReference type="Proteomes" id="UP000623172"/>
    </source>
</evidence>
<dbReference type="Pfam" id="PF24829">
    <property type="entry name" value="Phage_connect_2"/>
    <property type="match status" value="1"/>
</dbReference>
<dbReference type="EMBL" id="JACRSR010000003">
    <property type="protein sequence ID" value="MBC8531805.1"/>
    <property type="molecule type" value="Genomic_DNA"/>
</dbReference>
<reference evidence="1" key="1">
    <citation type="submission" date="2020-08" db="EMBL/GenBank/DDBJ databases">
        <title>Genome public.</title>
        <authorList>
            <person name="Liu C."/>
            <person name="Sun Q."/>
        </authorList>
    </citation>
    <scope>NUCLEOTIDE SEQUENCE</scope>
    <source>
        <strain evidence="1">NSJ-53</strain>
    </source>
</reference>
<comment type="caution">
    <text evidence="1">The sequence shown here is derived from an EMBL/GenBank/DDBJ whole genome shotgun (WGS) entry which is preliminary data.</text>
</comment>
<dbReference type="InterPro" id="IPR056951">
    <property type="entry name" value="Phage_connect_2"/>
</dbReference>
<protein>
    <submittedName>
        <fullName evidence="1">DNA-packaging protein</fullName>
    </submittedName>
</protein>
<dbReference type="AlphaFoldDB" id="A0A926D3P4"/>
<dbReference type="RefSeq" id="WP_249316446.1">
    <property type="nucleotide sequence ID" value="NZ_JACRSR010000003.1"/>
</dbReference>
<organism evidence="1 2">
    <name type="scientific">Gehongia tenuis</name>
    <dbReference type="NCBI Taxonomy" id="2763655"/>
    <lineage>
        <taxon>Bacteria</taxon>
        <taxon>Bacillati</taxon>
        <taxon>Bacillota</taxon>
        <taxon>Clostridia</taxon>
        <taxon>Christensenellales</taxon>
        <taxon>Christensenellaceae</taxon>
        <taxon>Gehongia</taxon>
    </lineage>
</organism>
<sequence>MFDKVKLALRITSTAFDEEIQDLIAAALADLGIAGVTTLQETDPLIIRVVTTYCKLHFGVPDDPDRLKASYDEQKAQLQMATGYTDWREN</sequence>
<dbReference type="Proteomes" id="UP000623172">
    <property type="component" value="Unassembled WGS sequence"/>
</dbReference>